<dbReference type="PANTHER" id="PTHR10344:SF1">
    <property type="entry name" value="THYMIDYLATE KINASE"/>
    <property type="match status" value="1"/>
</dbReference>
<protein>
    <recommendedName>
        <fullName evidence="2">dTMP kinase</fullName>
        <ecNumber evidence="2">2.7.4.9</ecNumber>
    </recommendedName>
</protein>
<evidence type="ECO:0000256" key="4">
    <source>
        <dbReference type="ARBA" id="ARBA00022727"/>
    </source>
</evidence>
<evidence type="ECO:0000256" key="1">
    <source>
        <dbReference type="ARBA" id="ARBA00009776"/>
    </source>
</evidence>
<dbReference type="GO" id="GO:0006233">
    <property type="term" value="P:dTDP biosynthetic process"/>
    <property type="evidence" value="ECO:0007669"/>
    <property type="project" value="InterPro"/>
</dbReference>
<dbReference type="GO" id="GO:0004798">
    <property type="term" value="F:dTMP kinase activity"/>
    <property type="evidence" value="ECO:0007669"/>
    <property type="project" value="UniProtKB-EC"/>
</dbReference>
<dbReference type="CDD" id="cd01672">
    <property type="entry name" value="TMPK"/>
    <property type="match status" value="1"/>
</dbReference>
<dbReference type="EC" id="2.7.4.9" evidence="2"/>
<organism evidence="9 10">
    <name type="scientific">Botryotinia fuckeliana (strain T4)</name>
    <name type="common">Noble rot fungus</name>
    <name type="synonym">Botrytis cinerea</name>
    <dbReference type="NCBI Taxonomy" id="999810"/>
    <lineage>
        <taxon>Eukaryota</taxon>
        <taxon>Fungi</taxon>
        <taxon>Dikarya</taxon>
        <taxon>Ascomycota</taxon>
        <taxon>Pezizomycotina</taxon>
        <taxon>Leotiomycetes</taxon>
        <taxon>Helotiales</taxon>
        <taxon>Sclerotiniaceae</taxon>
        <taxon>Botrytis</taxon>
    </lineage>
</organism>
<dbReference type="EMBL" id="FQ790346">
    <property type="protein sequence ID" value="CCD53170.1"/>
    <property type="molecule type" value="Genomic_DNA"/>
</dbReference>
<evidence type="ECO:0000256" key="6">
    <source>
        <dbReference type="ARBA" id="ARBA00022777"/>
    </source>
</evidence>
<comment type="similarity">
    <text evidence="1">Belongs to the thymidylate kinase family.</text>
</comment>
<dbReference type="STRING" id="999810.G2YNH2"/>
<keyword evidence="3" id="KW-0808">Transferase</keyword>
<dbReference type="InterPro" id="IPR027417">
    <property type="entry name" value="P-loop_NTPase"/>
</dbReference>
<dbReference type="SUPFAM" id="SSF52540">
    <property type="entry name" value="P-loop containing nucleoside triphosphate hydrolases"/>
    <property type="match status" value="1"/>
</dbReference>
<evidence type="ECO:0000313" key="9">
    <source>
        <dbReference type="EMBL" id="CCD53170.1"/>
    </source>
</evidence>
<dbReference type="HAMAP" id="MF_00165">
    <property type="entry name" value="Thymidylate_kinase"/>
    <property type="match status" value="1"/>
</dbReference>
<evidence type="ECO:0000259" key="8">
    <source>
        <dbReference type="Pfam" id="PF02223"/>
    </source>
</evidence>
<dbReference type="InterPro" id="IPR018094">
    <property type="entry name" value="Thymidylate_kinase"/>
</dbReference>
<dbReference type="AlphaFoldDB" id="G2YNH2"/>
<reference evidence="10" key="1">
    <citation type="journal article" date="2011" name="PLoS Genet.">
        <title>Genomic analysis of the necrotrophic fungal pathogens Sclerotinia sclerotiorum and Botrytis cinerea.</title>
        <authorList>
            <person name="Amselem J."/>
            <person name="Cuomo C.A."/>
            <person name="van Kan J.A."/>
            <person name="Viaud M."/>
            <person name="Benito E.P."/>
            <person name="Couloux A."/>
            <person name="Coutinho P.M."/>
            <person name="de Vries R.P."/>
            <person name="Dyer P.S."/>
            <person name="Fillinger S."/>
            <person name="Fournier E."/>
            <person name="Gout L."/>
            <person name="Hahn M."/>
            <person name="Kohn L."/>
            <person name="Lapalu N."/>
            <person name="Plummer K.M."/>
            <person name="Pradier J.M."/>
            <person name="Quevillon E."/>
            <person name="Sharon A."/>
            <person name="Simon A."/>
            <person name="ten Have A."/>
            <person name="Tudzynski B."/>
            <person name="Tudzynski P."/>
            <person name="Wincker P."/>
            <person name="Andrew M."/>
            <person name="Anthouard V."/>
            <person name="Beever R.E."/>
            <person name="Beffa R."/>
            <person name="Benoit I."/>
            <person name="Bouzid O."/>
            <person name="Brault B."/>
            <person name="Chen Z."/>
            <person name="Choquer M."/>
            <person name="Collemare J."/>
            <person name="Cotton P."/>
            <person name="Danchin E.G."/>
            <person name="Da Silva C."/>
            <person name="Gautier A."/>
            <person name="Giraud C."/>
            <person name="Giraud T."/>
            <person name="Gonzalez C."/>
            <person name="Grossetete S."/>
            <person name="Guldener U."/>
            <person name="Henrissat B."/>
            <person name="Howlett B.J."/>
            <person name="Kodira C."/>
            <person name="Kretschmer M."/>
            <person name="Lappartient A."/>
            <person name="Leroch M."/>
            <person name="Levis C."/>
            <person name="Mauceli E."/>
            <person name="Neuveglise C."/>
            <person name="Oeser B."/>
            <person name="Pearson M."/>
            <person name="Poulain J."/>
            <person name="Poussereau N."/>
            <person name="Quesneville H."/>
            <person name="Rascle C."/>
            <person name="Schumacher J."/>
            <person name="Segurens B."/>
            <person name="Sexton A."/>
            <person name="Silva E."/>
            <person name="Sirven C."/>
            <person name="Soanes D.M."/>
            <person name="Talbot N.J."/>
            <person name="Templeton M."/>
            <person name="Yandava C."/>
            <person name="Yarden O."/>
            <person name="Zeng Q."/>
            <person name="Rollins J.A."/>
            <person name="Lebrun M.H."/>
            <person name="Dickman M."/>
        </authorList>
    </citation>
    <scope>NUCLEOTIDE SEQUENCE [LARGE SCALE GENOMIC DNA]</scope>
    <source>
        <strain evidence="10">T4</strain>
    </source>
</reference>
<evidence type="ECO:0000256" key="7">
    <source>
        <dbReference type="ARBA" id="ARBA00022840"/>
    </source>
</evidence>
<evidence type="ECO:0000256" key="3">
    <source>
        <dbReference type="ARBA" id="ARBA00022679"/>
    </source>
</evidence>
<keyword evidence="6 9" id="KW-0418">Kinase</keyword>
<name>G2YNH2_BOTF4</name>
<dbReference type="OrthoDB" id="425602at2759"/>
<evidence type="ECO:0000256" key="5">
    <source>
        <dbReference type="ARBA" id="ARBA00022741"/>
    </source>
</evidence>
<dbReference type="HOGENOM" id="CLU_049131_3_1_1"/>
<dbReference type="Proteomes" id="UP000008177">
    <property type="component" value="Unplaced contigs"/>
</dbReference>
<dbReference type="GO" id="GO:0004550">
    <property type="term" value="F:nucleoside diphosphate kinase activity"/>
    <property type="evidence" value="ECO:0007669"/>
    <property type="project" value="TreeGrafter"/>
</dbReference>
<dbReference type="GO" id="GO:0005829">
    <property type="term" value="C:cytosol"/>
    <property type="evidence" value="ECO:0007669"/>
    <property type="project" value="TreeGrafter"/>
</dbReference>
<dbReference type="GO" id="GO:0005524">
    <property type="term" value="F:ATP binding"/>
    <property type="evidence" value="ECO:0007669"/>
    <property type="project" value="UniProtKB-KW"/>
</dbReference>
<evidence type="ECO:0000313" key="10">
    <source>
        <dbReference type="Proteomes" id="UP000008177"/>
    </source>
</evidence>
<dbReference type="Gene3D" id="3.40.50.300">
    <property type="entry name" value="P-loop containing nucleotide triphosphate hydrolases"/>
    <property type="match status" value="1"/>
</dbReference>
<dbReference type="InterPro" id="IPR039430">
    <property type="entry name" value="Thymidylate_kin-like_dom"/>
</dbReference>
<dbReference type="Pfam" id="PF02223">
    <property type="entry name" value="Thymidylate_kin"/>
    <property type="match status" value="1"/>
</dbReference>
<proteinExistence type="inferred from homology"/>
<dbReference type="PANTHER" id="PTHR10344">
    <property type="entry name" value="THYMIDYLATE KINASE"/>
    <property type="match status" value="1"/>
</dbReference>
<gene>
    <name evidence="9" type="ORF">BofuT4_P121890.1</name>
</gene>
<evidence type="ECO:0000256" key="2">
    <source>
        <dbReference type="ARBA" id="ARBA00012980"/>
    </source>
</evidence>
<accession>G2YNH2</accession>
<dbReference type="GO" id="GO:0005634">
    <property type="term" value="C:nucleus"/>
    <property type="evidence" value="ECO:0007669"/>
    <property type="project" value="TreeGrafter"/>
</dbReference>
<keyword evidence="7" id="KW-0067">ATP-binding</keyword>
<dbReference type="GO" id="GO:0006227">
    <property type="term" value="P:dUDP biosynthetic process"/>
    <property type="evidence" value="ECO:0007669"/>
    <property type="project" value="TreeGrafter"/>
</dbReference>
<dbReference type="eggNOG" id="KOG3327">
    <property type="taxonomic scope" value="Eukaryota"/>
</dbReference>
<keyword evidence="5" id="KW-0547">Nucleotide-binding</keyword>
<keyword evidence="4" id="KW-0545">Nucleotide biosynthesis</keyword>
<dbReference type="FunCoup" id="G2YNH2">
    <property type="interactions" value="688"/>
</dbReference>
<dbReference type="GO" id="GO:0006235">
    <property type="term" value="P:dTTP biosynthetic process"/>
    <property type="evidence" value="ECO:0007669"/>
    <property type="project" value="TreeGrafter"/>
</dbReference>
<sequence>MAVANIDPYPYRVSADPISRGSFILIEGLDRAGKTTQVKKLCDKLYASGRNVKLMRFPDQSIHLLFSANRWEKAQEIRDLIAQGYTIVCDRYYYSGMIYTSSKYSIDSPNHLSLEWCKNPEIGLPMPDRVIFLDLEPEEAEKRGGYGDEKYETREMQRRVRNGFLSLQNSAVPGFEQEQRIMKAIDAGDGLDEVAEKIWHAVKDIVEQIEKGEHGELGVVR</sequence>
<feature type="domain" description="Thymidylate kinase-like" evidence="8">
    <location>
        <begin position="59"/>
        <end position="198"/>
    </location>
</feature>
<dbReference type="InParanoid" id="G2YNH2"/>